<dbReference type="SUPFAM" id="SSF48464">
    <property type="entry name" value="ENTH/VHS domain"/>
    <property type="match status" value="1"/>
</dbReference>
<dbReference type="FunFam" id="1.25.40.90:FF:000006">
    <property type="entry name" value="Clathrin interactor 1"/>
    <property type="match status" value="1"/>
</dbReference>
<gene>
    <name evidence="3" type="ORF">L873DRAFT_1670969</name>
</gene>
<accession>A0A3N4KAX9</accession>
<evidence type="ECO:0000259" key="2">
    <source>
        <dbReference type="PROSITE" id="PS50942"/>
    </source>
</evidence>
<proteinExistence type="predicted"/>
<dbReference type="GO" id="GO:0005543">
    <property type="term" value="F:phospholipid binding"/>
    <property type="evidence" value="ECO:0007669"/>
    <property type="project" value="TreeGrafter"/>
</dbReference>
<dbReference type="GO" id="GO:0006897">
    <property type="term" value="P:endocytosis"/>
    <property type="evidence" value="ECO:0007669"/>
    <property type="project" value="TreeGrafter"/>
</dbReference>
<dbReference type="Pfam" id="PF01417">
    <property type="entry name" value="ENTH"/>
    <property type="match status" value="1"/>
</dbReference>
<dbReference type="GO" id="GO:0005768">
    <property type="term" value="C:endosome"/>
    <property type="evidence" value="ECO:0007669"/>
    <property type="project" value="TreeGrafter"/>
</dbReference>
<evidence type="ECO:0000256" key="1">
    <source>
        <dbReference type="SAM" id="MobiDB-lite"/>
    </source>
</evidence>
<dbReference type="PANTHER" id="PTHR12276:SF45">
    <property type="entry name" value="CLATHRIN INTERACTOR 1"/>
    <property type="match status" value="1"/>
</dbReference>
<dbReference type="PANTHER" id="PTHR12276">
    <property type="entry name" value="EPSIN/ENT-RELATED"/>
    <property type="match status" value="1"/>
</dbReference>
<feature type="region of interest" description="Disordered" evidence="1">
    <location>
        <begin position="489"/>
        <end position="546"/>
    </location>
</feature>
<evidence type="ECO:0000313" key="3">
    <source>
        <dbReference type="EMBL" id="RPB03095.1"/>
    </source>
</evidence>
<feature type="compositionally biased region" description="Acidic residues" evidence="1">
    <location>
        <begin position="324"/>
        <end position="333"/>
    </location>
</feature>
<dbReference type="GO" id="GO:0005829">
    <property type="term" value="C:cytosol"/>
    <property type="evidence" value="ECO:0007669"/>
    <property type="project" value="GOC"/>
</dbReference>
<dbReference type="GO" id="GO:0030125">
    <property type="term" value="C:clathrin vesicle coat"/>
    <property type="evidence" value="ECO:0007669"/>
    <property type="project" value="TreeGrafter"/>
</dbReference>
<evidence type="ECO:0000313" key="4">
    <source>
        <dbReference type="Proteomes" id="UP000276215"/>
    </source>
</evidence>
<dbReference type="InterPro" id="IPR013809">
    <property type="entry name" value="ENTH"/>
</dbReference>
<dbReference type="PROSITE" id="PS50942">
    <property type="entry name" value="ENTH"/>
    <property type="match status" value="1"/>
</dbReference>
<feature type="compositionally biased region" description="Polar residues" evidence="1">
    <location>
        <begin position="495"/>
        <end position="504"/>
    </location>
</feature>
<dbReference type="CDD" id="cd16992">
    <property type="entry name" value="ENTH_Ent3"/>
    <property type="match status" value="1"/>
</dbReference>
<feature type="compositionally biased region" description="Polar residues" evidence="1">
    <location>
        <begin position="521"/>
        <end position="534"/>
    </location>
</feature>
<dbReference type="STRING" id="1336337.A0A3N4KAX9"/>
<keyword evidence="4" id="KW-1185">Reference proteome</keyword>
<dbReference type="GO" id="GO:0030276">
    <property type="term" value="F:clathrin binding"/>
    <property type="evidence" value="ECO:0007669"/>
    <property type="project" value="TreeGrafter"/>
</dbReference>
<dbReference type="Proteomes" id="UP000276215">
    <property type="component" value="Unassembled WGS sequence"/>
</dbReference>
<dbReference type="OrthoDB" id="4033880at2759"/>
<protein>
    <submittedName>
        <fullName evidence="3">ENTH-domain-containing protein</fullName>
    </submittedName>
</protein>
<dbReference type="GO" id="GO:0005886">
    <property type="term" value="C:plasma membrane"/>
    <property type="evidence" value="ECO:0007669"/>
    <property type="project" value="TreeGrafter"/>
</dbReference>
<dbReference type="InterPro" id="IPR008942">
    <property type="entry name" value="ENTH_VHS"/>
</dbReference>
<name>A0A3N4KAX9_9PEZI</name>
<dbReference type="SMART" id="SM00273">
    <property type="entry name" value="ENTH"/>
    <property type="match status" value="1"/>
</dbReference>
<sequence length="546" mass="57644">MNLDNLRDVVQNISLYDVKAAVRKAQNVVMNYTEMEAKVREATNNEPWGASSTLMQEIANGTFNYQLLNEIMPMIYKRFTEKSAEEWRQIYKALQLLEFLVKNGSEQVIDDARSHLSTIKMLRQFHFMDMAGKDQGVNVRNRAKELADLLSDVERIRAERKKARSNKNKYGGVEGGAGQFGGFSGGMSSGGGGDNGSGRRYGGFGSENMEYGGYSGGVYGDGGGFGGSSGFHNEGSGSSRAAPRIQKFLEYDEYDDGSATPSRHSAPPRRQAEPVKPPPKKEPEVDLFSFGNEPTPTKPAPKQNNKPMSNPLDDDFGTLQSGGADDDDFDDFQSADPAPPKQQPLSFTPLPAVTANAASTNLMQPKPLSAPQAAGLNDLVGISSISPAQSVSSMAAPPSMTPATTGGMGMGMGMGMGNMGAMGGMGGMAPMKPANVSYQPTQPNYFTSVPTSINNTTTPLSPASTGSSTQAKKTTGDAFGSLWTTAAKDFKKPATPSNTSTPSLQAMAKEKASAGIWGAPAQTSHPASSATNNGKTGGSALDDLLG</sequence>
<dbReference type="AlphaFoldDB" id="A0A3N4KAX9"/>
<reference evidence="3 4" key="1">
    <citation type="journal article" date="2018" name="Nat. Ecol. Evol.">
        <title>Pezizomycetes genomes reveal the molecular basis of ectomycorrhizal truffle lifestyle.</title>
        <authorList>
            <person name="Murat C."/>
            <person name="Payen T."/>
            <person name="Noel B."/>
            <person name="Kuo A."/>
            <person name="Morin E."/>
            <person name="Chen J."/>
            <person name="Kohler A."/>
            <person name="Krizsan K."/>
            <person name="Balestrini R."/>
            <person name="Da Silva C."/>
            <person name="Montanini B."/>
            <person name="Hainaut M."/>
            <person name="Levati E."/>
            <person name="Barry K.W."/>
            <person name="Belfiori B."/>
            <person name="Cichocki N."/>
            <person name="Clum A."/>
            <person name="Dockter R.B."/>
            <person name="Fauchery L."/>
            <person name="Guy J."/>
            <person name="Iotti M."/>
            <person name="Le Tacon F."/>
            <person name="Lindquist E.A."/>
            <person name="Lipzen A."/>
            <person name="Malagnac F."/>
            <person name="Mello A."/>
            <person name="Molinier V."/>
            <person name="Miyauchi S."/>
            <person name="Poulain J."/>
            <person name="Riccioni C."/>
            <person name="Rubini A."/>
            <person name="Sitrit Y."/>
            <person name="Splivallo R."/>
            <person name="Traeger S."/>
            <person name="Wang M."/>
            <person name="Zifcakova L."/>
            <person name="Wipf D."/>
            <person name="Zambonelli A."/>
            <person name="Paolocci F."/>
            <person name="Nowrousian M."/>
            <person name="Ottonello S."/>
            <person name="Baldrian P."/>
            <person name="Spatafora J.W."/>
            <person name="Henrissat B."/>
            <person name="Nagy L.G."/>
            <person name="Aury J.M."/>
            <person name="Wincker P."/>
            <person name="Grigoriev I.V."/>
            <person name="Bonfante P."/>
            <person name="Martin F.M."/>
        </authorList>
    </citation>
    <scope>NUCLEOTIDE SEQUENCE [LARGE SCALE GENOMIC DNA]</scope>
    <source>
        <strain evidence="3 4">120613-1</strain>
    </source>
</reference>
<dbReference type="Gene3D" id="1.25.40.90">
    <property type="match status" value="1"/>
</dbReference>
<feature type="region of interest" description="Disordered" evidence="1">
    <location>
        <begin position="254"/>
        <end position="347"/>
    </location>
</feature>
<organism evidence="3 4">
    <name type="scientific">Choiromyces venosus 120613-1</name>
    <dbReference type="NCBI Taxonomy" id="1336337"/>
    <lineage>
        <taxon>Eukaryota</taxon>
        <taxon>Fungi</taxon>
        <taxon>Dikarya</taxon>
        <taxon>Ascomycota</taxon>
        <taxon>Pezizomycotina</taxon>
        <taxon>Pezizomycetes</taxon>
        <taxon>Pezizales</taxon>
        <taxon>Tuberaceae</taxon>
        <taxon>Choiromyces</taxon>
    </lineage>
</organism>
<dbReference type="EMBL" id="ML120364">
    <property type="protein sequence ID" value="RPB03095.1"/>
    <property type="molecule type" value="Genomic_DNA"/>
</dbReference>
<dbReference type="GO" id="GO:0006895">
    <property type="term" value="P:Golgi to endosome transport"/>
    <property type="evidence" value="ECO:0007669"/>
    <property type="project" value="TreeGrafter"/>
</dbReference>
<feature type="domain" description="ENTH" evidence="2">
    <location>
        <begin position="27"/>
        <end position="160"/>
    </location>
</feature>